<accession>A0ABQ1GR83</accession>
<evidence type="ECO:0000313" key="1">
    <source>
        <dbReference type="EMBL" id="GGA48836.1"/>
    </source>
</evidence>
<evidence type="ECO:0000313" key="2">
    <source>
        <dbReference type="Proteomes" id="UP000620046"/>
    </source>
</evidence>
<dbReference type="Proteomes" id="UP000620046">
    <property type="component" value="Unassembled WGS sequence"/>
</dbReference>
<comment type="caution">
    <text evidence="1">The sequence shown here is derived from an EMBL/GenBank/DDBJ whole genome shotgun (WGS) entry which is preliminary data.</text>
</comment>
<dbReference type="InterPro" id="IPR032349">
    <property type="entry name" value="DUF4865"/>
</dbReference>
<proteinExistence type="predicted"/>
<reference evidence="2" key="1">
    <citation type="journal article" date="2019" name="Int. J. Syst. Evol. Microbiol.">
        <title>The Global Catalogue of Microorganisms (GCM) 10K type strain sequencing project: providing services to taxonomists for standard genome sequencing and annotation.</title>
        <authorList>
            <consortium name="The Broad Institute Genomics Platform"/>
            <consortium name="The Broad Institute Genome Sequencing Center for Infectious Disease"/>
            <person name="Wu L."/>
            <person name="Ma J."/>
        </authorList>
    </citation>
    <scope>NUCLEOTIDE SEQUENCE [LARGE SCALE GENOMIC DNA]</scope>
    <source>
        <strain evidence="2">CGMCC 1.15439</strain>
    </source>
</reference>
<sequence length="199" mass="22019">MLVKPAKEIAVITMQYRITLPADYDMTIIRKRIADRGHLTDDFPQLAFKAYLYADRNEPYATGRENRYAPFYLWHDTEGMNAFLGGAGFGAVIDSFGRPVVRTWSVWHAETAPDLSIATYATCETASITEPMALGALRDAELASVRADVAGGALAAVSAFDPTGWTMMRFRLWRDAIHASSDAVDVYRVGHVSQPSSKH</sequence>
<name>A0ABQ1GR83_9GAMM</name>
<gene>
    <name evidence="1" type="ORF">GCM10010981_42650</name>
</gene>
<dbReference type="RefSeq" id="WP_229721012.1">
    <property type="nucleotide sequence ID" value="NZ_BMJA01000005.1"/>
</dbReference>
<dbReference type="Pfam" id="PF16157">
    <property type="entry name" value="DUF4865"/>
    <property type="match status" value="1"/>
</dbReference>
<dbReference type="EMBL" id="BMJA01000005">
    <property type="protein sequence ID" value="GGA48836.1"/>
    <property type="molecule type" value="Genomic_DNA"/>
</dbReference>
<organism evidence="1 2">
    <name type="scientific">Dyella nitratireducens</name>
    <dbReference type="NCBI Taxonomy" id="1849580"/>
    <lineage>
        <taxon>Bacteria</taxon>
        <taxon>Pseudomonadati</taxon>
        <taxon>Pseudomonadota</taxon>
        <taxon>Gammaproteobacteria</taxon>
        <taxon>Lysobacterales</taxon>
        <taxon>Rhodanobacteraceae</taxon>
        <taxon>Dyella</taxon>
    </lineage>
</organism>
<keyword evidence="2" id="KW-1185">Reference proteome</keyword>
<protein>
    <submittedName>
        <fullName evidence="1">DUF4865 domain-containing protein</fullName>
    </submittedName>
</protein>